<dbReference type="STRING" id="137246.A0A401RIX5"/>
<feature type="non-terminal residue" evidence="2">
    <location>
        <position position="159"/>
    </location>
</feature>
<accession>A0A401RIX5</accession>
<evidence type="ECO:0000256" key="1">
    <source>
        <dbReference type="SAM" id="MobiDB-lite"/>
    </source>
</evidence>
<gene>
    <name evidence="2" type="ORF">chiPu_0022516</name>
</gene>
<feature type="region of interest" description="Disordered" evidence="1">
    <location>
        <begin position="1"/>
        <end position="127"/>
    </location>
</feature>
<proteinExistence type="predicted"/>
<organism evidence="2 3">
    <name type="scientific">Chiloscyllium punctatum</name>
    <name type="common">Brownbanded bambooshark</name>
    <name type="synonym">Hemiscyllium punctatum</name>
    <dbReference type="NCBI Taxonomy" id="137246"/>
    <lineage>
        <taxon>Eukaryota</taxon>
        <taxon>Metazoa</taxon>
        <taxon>Chordata</taxon>
        <taxon>Craniata</taxon>
        <taxon>Vertebrata</taxon>
        <taxon>Chondrichthyes</taxon>
        <taxon>Elasmobranchii</taxon>
        <taxon>Galeomorphii</taxon>
        <taxon>Galeoidea</taxon>
        <taxon>Orectolobiformes</taxon>
        <taxon>Hemiscylliidae</taxon>
        <taxon>Chiloscyllium</taxon>
    </lineage>
</organism>
<reference evidence="2 3" key="1">
    <citation type="journal article" date="2018" name="Nat. Ecol. Evol.">
        <title>Shark genomes provide insights into elasmobranch evolution and the origin of vertebrates.</title>
        <authorList>
            <person name="Hara Y"/>
            <person name="Yamaguchi K"/>
            <person name="Onimaru K"/>
            <person name="Kadota M"/>
            <person name="Koyanagi M"/>
            <person name="Keeley SD"/>
            <person name="Tatsumi K"/>
            <person name="Tanaka K"/>
            <person name="Motone F"/>
            <person name="Kageyama Y"/>
            <person name="Nozu R"/>
            <person name="Adachi N"/>
            <person name="Nishimura O"/>
            <person name="Nakagawa R"/>
            <person name="Tanegashima C"/>
            <person name="Kiyatake I"/>
            <person name="Matsumoto R"/>
            <person name="Murakumo K"/>
            <person name="Nishida K"/>
            <person name="Terakita A"/>
            <person name="Kuratani S"/>
            <person name="Sato K"/>
            <person name="Hyodo S Kuraku.S."/>
        </authorList>
    </citation>
    <scope>NUCLEOTIDE SEQUENCE [LARGE SCALE GENOMIC DNA]</scope>
</reference>
<protein>
    <submittedName>
        <fullName evidence="2">Uncharacterized protein</fullName>
    </submittedName>
</protein>
<keyword evidence="3" id="KW-1185">Reference proteome</keyword>
<dbReference type="Proteomes" id="UP000287033">
    <property type="component" value="Unassembled WGS sequence"/>
</dbReference>
<dbReference type="AlphaFoldDB" id="A0A401RIX5"/>
<comment type="caution">
    <text evidence="2">The sequence shown here is derived from an EMBL/GenBank/DDBJ whole genome shotgun (WGS) entry which is preliminary data.</text>
</comment>
<sequence length="159" mass="17515">MEGQAAAPLDLRTRRAEDGVEAGGPHWVGRCRRRPRTRQEGAPEPPAGGGGGGGEEAPPQGGRARDGTRIPLPPRKRPYRQAEEGKTPIAREEEEEEESRRAPPPAVEQPELPRLKLEPGVSPFCQRGSRTPFLLPTSNGYPLMESIYLPYALQLQYYP</sequence>
<feature type="compositionally biased region" description="Basic and acidic residues" evidence="1">
    <location>
        <begin position="80"/>
        <end position="91"/>
    </location>
</feature>
<evidence type="ECO:0000313" key="2">
    <source>
        <dbReference type="EMBL" id="GCC18080.1"/>
    </source>
</evidence>
<dbReference type="EMBL" id="BEZZ01008476">
    <property type="protein sequence ID" value="GCC18080.1"/>
    <property type="molecule type" value="Genomic_DNA"/>
</dbReference>
<name>A0A401RIX5_CHIPU</name>
<evidence type="ECO:0000313" key="3">
    <source>
        <dbReference type="Proteomes" id="UP000287033"/>
    </source>
</evidence>